<accession>A0ABU3CPQ7</accession>
<feature type="domain" description="Glycoside hydrolase family 57 N-terminal" evidence="4">
    <location>
        <begin position="40"/>
        <end position="310"/>
    </location>
</feature>
<comment type="caution">
    <text evidence="5">The sequence shown here is derived from an EMBL/GenBank/DDBJ whole genome shotgun (WGS) entry which is preliminary data.</text>
</comment>
<evidence type="ECO:0000256" key="3">
    <source>
        <dbReference type="RuleBase" id="RU361196"/>
    </source>
</evidence>
<dbReference type="InterPro" id="IPR052046">
    <property type="entry name" value="GH57_Enzymes"/>
</dbReference>
<keyword evidence="6" id="KW-1185">Reference proteome</keyword>
<dbReference type="InterPro" id="IPR027291">
    <property type="entry name" value="Glyco_hydro_38_N_sf"/>
</dbReference>
<name>A0ABU3CPQ7_9FLAO</name>
<dbReference type="RefSeq" id="WP_311496422.1">
    <property type="nucleotide sequence ID" value="NZ_JAVRHO010000038.1"/>
</dbReference>
<comment type="similarity">
    <text evidence="1 3">Belongs to the glycosyl hydrolase 57 family.</text>
</comment>
<keyword evidence="2 3" id="KW-0119">Carbohydrate metabolism</keyword>
<dbReference type="Gene3D" id="3.20.110.10">
    <property type="entry name" value="Glycoside hydrolase 38, N terminal domain"/>
    <property type="match status" value="1"/>
</dbReference>
<reference evidence="5 6" key="1">
    <citation type="submission" date="2023-09" db="EMBL/GenBank/DDBJ databases">
        <authorList>
            <person name="Rey-Velasco X."/>
        </authorList>
    </citation>
    <scope>NUCLEOTIDE SEQUENCE [LARGE SCALE GENOMIC DNA]</scope>
    <source>
        <strain evidence="5 6">F260</strain>
    </source>
</reference>
<gene>
    <name evidence="5" type="ORF">RM545_16685</name>
</gene>
<evidence type="ECO:0000313" key="5">
    <source>
        <dbReference type="EMBL" id="MDT0648330.1"/>
    </source>
</evidence>
<evidence type="ECO:0000259" key="4">
    <source>
        <dbReference type="Pfam" id="PF03065"/>
    </source>
</evidence>
<dbReference type="Pfam" id="PF03065">
    <property type="entry name" value="Glyco_hydro_57"/>
    <property type="match status" value="1"/>
</dbReference>
<dbReference type="InterPro" id="IPR021923">
    <property type="entry name" value="DUF3536"/>
</dbReference>
<dbReference type="CDD" id="cd10797">
    <property type="entry name" value="GH57N_APU_like_1"/>
    <property type="match status" value="1"/>
</dbReference>
<dbReference type="InterPro" id="IPR004300">
    <property type="entry name" value="Glyco_hydro_57_N"/>
</dbReference>
<evidence type="ECO:0000256" key="2">
    <source>
        <dbReference type="ARBA" id="ARBA00023277"/>
    </source>
</evidence>
<dbReference type="PANTHER" id="PTHR36306:SF3">
    <property type="entry name" value="GLYCOSIDE HYDROLASE FAMILY 57"/>
    <property type="match status" value="1"/>
</dbReference>
<dbReference type="PANTHER" id="PTHR36306">
    <property type="entry name" value="ALPHA-AMYLASE-RELATED-RELATED"/>
    <property type="match status" value="1"/>
</dbReference>
<dbReference type="InterPro" id="IPR011330">
    <property type="entry name" value="Glyco_hydro/deAcase_b/a-brl"/>
</dbReference>
<organism evidence="5 6">
    <name type="scientific">Autumnicola lenta</name>
    <dbReference type="NCBI Taxonomy" id="3075593"/>
    <lineage>
        <taxon>Bacteria</taxon>
        <taxon>Pseudomonadati</taxon>
        <taxon>Bacteroidota</taxon>
        <taxon>Flavobacteriia</taxon>
        <taxon>Flavobacteriales</taxon>
        <taxon>Flavobacteriaceae</taxon>
        <taxon>Autumnicola</taxon>
    </lineage>
</organism>
<protein>
    <submittedName>
        <fullName evidence="5">DUF3536 domain-containing protein</fullName>
    </submittedName>
</protein>
<evidence type="ECO:0000313" key="6">
    <source>
        <dbReference type="Proteomes" id="UP001245285"/>
    </source>
</evidence>
<dbReference type="SUPFAM" id="SSF88713">
    <property type="entry name" value="Glycoside hydrolase/deacetylase"/>
    <property type="match status" value="1"/>
</dbReference>
<sequence length="809" mass="94023">MKEKYICVHGHFYQPPRENPWLNKVEIQDSAYPYHDWNHRINAECYIRNASSRILDSEGKIVDIMNNYGWMSFNIGPTLLAWMEHEAPETYEGILQADKESQERFSGHGSALAQAYNHLIMPLANQKDKETQVIWGIEDFKSRFNRHPEGMWLGETAANTETLEVLADHDIKFTILSPYQAKRMRKIGDKEWEDATDAKVDPRKAYVCNLPSGRKISLFFYDGPASQGVAFEGLLDDGERFANRLQGQFTKEDDVQLVNIATDGESYGHHHKLGEMALSYCLEYIEENEDANLTIYGEFLEKFPPQYEVEIIEDTSWSCYHGVERWRSDCGCNTGGNGDWNQKWRGPLRDSFDWVREELITLYEKEMASYTKKPWLVRNKYIEVVLDRSKENVDAFLIEQFGATLKEDEKIKLLKLLEMQYHTMLMYTSCGWFFDEVTGIESMQDIFYATRAIQLAEQISGKNYEETFEKYLDKIPSNMPEFESALGAYNKYVKPMALDMIRIGAHYAVSSLFEEFPEEVSLYNFSATTKTNYFYEAGKQKLVIGRTEFRSDITWEKVDISYAVLHMGDHHLFGGVREYIGAEALEDLHKNVAEFFQKGNVYEIFNMMDTYFGNHNYSFWHLFRDEQQSIMELVMENTLKSAEGAMQQVYENSYPLLQTFKEIHMKVPNRLKLPAELAINTKLETELKNDNFNLKNFKSLLHSAKQIGVNLDVVTLSFLGDIQLNSLMRKLKKNPDDHKLLDCINDFVETLDNSTLEPEKWEAQNVIFAMREEEIARIEKNAEESQDGDGHKWLDALNRLTSNLNLVNQ</sequence>
<dbReference type="Proteomes" id="UP001245285">
    <property type="component" value="Unassembled WGS sequence"/>
</dbReference>
<proteinExistence type="inferred from homology"/>
<evidence type="ECO:0000256" key="1">
    <source>
        <dbReference type="ARBA" id="ARBA00006821"/>
    </source>
</evidence>
<dbReference type="Pfam" id="PF12055">
    <property type="entry name" value="DUF3536"/>
    <property type="match status" value="1"/>
</dbReference>
<dbReference type="EMBL" id="JAVRHO010000038">
    <property type="protein sequence ID" value="MDT0648330.1"/>
    <property type="molecule type" value="Genomic_DNA"/>
</dbReference>